<dbReference type="Gene3D" id="2.60.40.10">
    <property type="entry name" value="Immunoglobulins"/>
    <property type="match status" value="1"/>
</dbReference>
<dbReference type="InterPro" id="IPR000601">
    <property type="entry name" value="PKD_dom"/>
</dbReference>
<dbReference type="PROSITE" id="PS50093">
    <property type="entry name" value="PKD"/>
    <property type="match status" value="1"/>
</dbReference>
<dbReference type="InterPro" id="IPR035986">
    <property type="entry name" value="PKD_dom_sf"/>
</dbReference>
<dbReference type="PROSITE" id="PS00018">
    <property type="entry name" value="EF_HAND_1"/>
    <property type="match status" value="1"/>
</dbReference>
<dbReference type="EMBL" id="AFAR01000141">
    <property type="protein sequence ID" value="EGF27475.1"/>
    <property type="molecule type" value="Genomic_DNA"/>
</dbReference>
<gene>
    <name evidence="2" type="ORF">RBWH47_03553</name>
</gene>
<dbReference type="RefSeq" id="WP_007326500.1">
    <property type="nucleotide sequence ID" value="NZ_AFAR01000141.1"/>
</dbReference>
<dbReference type="Proteomes" id="UP000006222">
    <property type="component" value="Unassembled WGS sequence"/>
</dbReference>
<proteinExistence type="predicted"/>
<dbReference type="Pfam" id="PF18911">
    <property type="entry name" value="PKD_4"/>
    <property type="match status" value="1"/>
</dbReference>
<dbReference type="PATRIC" id="fig|991778.3.peg.2742"/>
<organism evidence="2 3">
    <name type="scientific">Rhodopirellula baltica WH47</name>
    <dbReference type="NCBI Taxonomy" id="991778"/>
    <lineage>
        <taxon>Bacteria</taxon>
        <taxon>Pseudomonadati</taxon>
        <taxon>Planctomycetota</taxon>
        <taxon>Planctomycetia</taxon>
        <taxon>Pirellulales</taxon>
        <taxon>Pirellulaceae</taxon>
        <taxon>Rhodopirellula</taxon>
    </lineage>
</organism>
<evidence type="ECO:0000259" key="1">
    <source>
        <dbReference type="PROSITE" id="PS50093"/>
    </source>
</evidence>
<name>F2AS89_RHOBT</name>
<evidence type="ECO:0000313" key="2">
    <source>
        <dbReference type="EMBL" id="EGF27475.1"/>
    </source>
</evidence>
<comment type="caution">
    <text evidence="2">The sequence shown here is derived from an EMBL/GenBank/DDBJ whole genome shotgun (WGS) entry which is preliminary data.</text>
</comment>
<dbReference type="SUPFAM" id="SSF49299">
    <property type="entry name" value="PKD domain"/>
    <property type="match status" value="1"/>
</dbReference>
<dbReference type="InterPro" id="IPR013783">
    <property type="entry name" value="Ig-like_fold"/>
</dbReference>
<evidence type="ECO:0000313" key="3">
    <source>
        <dbReference type="Proteomes" id="UP000006222"/>
    </source>
</evidence>
<sequence length="717" mass="73969">MNGATETGTVTVTVNAVNGPPVLTLPEVAQSITEGDSVTLDTLIGLADPDSGAGDLTLTVSTPNGTFSVSGSPAGSVSLSGGDQTVEFEGTLAEITADLALVSFGGVDADPSVPASLTFDMTVTVTDNFNTGALEGTDDGTIGFSATDVGPTVMLSSVDGSVIGEGTEFTLTVGPASDPATLAADPLTAGSVSWGDGQTTPLSIGQISTLNAGGSIDLAPHTYTDDVLVTNPIRVTLFSAGIATGFQSAGVFPITVNNVAPTASVSINGPFDEGDTNGTVDLLSIFDPSSEDTANLTFSYDFDNDGIFEIVDTAQTSVAIPDSLLADDFPAFLPIDKEITVVVKDDDGGQTSYTTAYVVNNVDPLINQPTDGSVQKDANFTRLITFSDPGADTWNATVDFGDGSSLMTYADVGKSFNIDHVFTAEGTFTVTVTVTDDDGGVDTKAFDVEVTAVPASVQARHIFYNRSVFDGTPSGSATDGSNDDAAIATDKVALLPGVTASAANYTSYLRGINGVMIDIANLPAAGLTSDDFEFHVGNSNDPDSWSQLATPGEQPTIEVRAGEGVGGSDRIELIWPDNMIENQWLKVTVKANESTGLLSPDVHYWGNQIGDTENGVGNAIVDNSDLNGVFLAKGPSSVGIEDNYDINRDGVVDNSDLFGVFFNKTSSVEGDSLVFFTPPTPVAPLMASMGSVAGVDSVFSALDDDDEELLSEIELLS</sequence>
<reference evidence="2 3" key="1">
    <citation type="journal article" date="2013" name="Mar. Genomics">
        <title>Expression of sulfatases in Rhodopirellula baltica and the diversity of sulfatases in the genus Rhodopirellula.</title>
        <authorList>
            <person name="Wegner C.E."/>
            <person name="Richter-Heitmann T."/>
            <person name="Klindworth A."/>
            <person name="Klockow C."/>
            <person name="Richter M."/>
            <person name="Achstetter T."/>
            <person name="Glockner F.O."/>
            <person name="Harder J."/>
        </authorList>
    </citation>
    <scope>NUCLEOTIDE SEQUENCE [LARGE SCALE GENOMIC DNA]</scope>
    <source>
        <strain evidence="2 3">WH47</strain>
    </source>
</reference>
<feature type="domain" description="PKD" evidence="1">
    <location>
        <begin position="399"/>
        <end position="457"/>
    </location>
</feature>
<dbReference type="InterPro" id="IPR018247">
    <property type="entry name" value="EF_Hand_1_Ca_BS"/>
</dbReference>
<dbReference type="AlphaFoldDB" id="F2AS89"/>
<protein>
    <submittedName>
        <fullName evidence="2">Protein containing PKD domain</fullName>
    </submittedName>
</protein>
<accession>F2AS89</accession>